<dbReference type="InterPro" id="IPR027417">
    <property type="entry name" value="P-loop_NTPase"/>
</dbReference>
<dbReference type="EMBL" id="JQBL01000003">
    <property type="protein sequence ID" value="KRN51122.1"/>
    <property type="molecule type" value="Genomic_DNA"/>
</dbReference>
<evidence type="ECO:0000313" key="2">
    <source>
        <dbReference type="Proteomes" id="UP000051841"/>
    </source>
</evidence>
<dbReference type="InterPro" id="IPR008533">
    <property type="entry name" value="DUF815"/>
</dbReference>
<keyword evidence="2" id="KW-1185">Reference proteome</keyword>
<dbReference type="CDD" id="cd00009">
    <property type="entry name" value="AAA"/>
    <property type="match status" value="1"/>
</dbReference>
<dbReference type="Proteomes" id="UP000051841">
    <property type="component" value="Unassembled WGS sequence"/>
</dbReference>
<dbReference type="AlphaFoldDB" id="A0A0R2HDN0"/>
<name>A0A0R2HDN0_9FIRM</name>
<sequence length="407" mass="48138">MKLNDLIVYDRISDDQDVLYVLKSIEHLHHEDIQHEFMTHMLRLAERYDLHDHLMQGLITYLLAMHENAFTLSLERNVTVEDNLKYLVMEDLHYFFDLMHESYQELAEGSLNLLKNYKHSRPIINKEIYELLSDLQEKLAQSKSVEEFYEILYNHYMHYGVGKYGLNKAFRYRDDKIVSIDHIDDHTLEQLIGYERQKKKLIANTEAFINGKKANNVLLYGDNGTGKSSSVKALLNRYYKQGLRMVEVYKHQFIQLPQIIGELQNRHYKFIIFMDDLSFEEFETEYKYLKAVIEGGLEKKPDNILIYATSNRRHLIKETWEDREGSEININDAKQEKLSLVARFGVQILYTHPNKKEYLEIVDGLAKEHGLNVDEKELHRLAMEWELRNGGYSGRTAKQFINMMLGQ</sequence>
<accession>A0A0R2HDN0</accession>
<dbReference type="Pfam" id="PF05673">
    <property type="entry name" value="DUF815"/>
    <property type="match status" value="1"/>
</dbReference>
<dbReference type="Gene3D" id="3.40.50.300">
    <property type="entry name" value="P-loop containing nucleotide triphosphate hydrolases"/>
    <property type="match status" value="1"/>
</dbReference>
<dbReference type="PATRIC" id="fig|1410657.5.peg.1240"/>
<dbReference type="PANTHER" id="PTHR42935">
    <property type="entry name" value="SLR0930 PROTEIN"/>
    <property type="match status" value="1"/>
</dbReference>
<protein>
    <submittedName>
        <fullName evidence="1">Uncharacterized protein</fullName>
    </submittedName>
</protein>
<dbReference type="PANTHER" id="PTHR42935:SF1">
    <property type="entry name" value="SLR0930 PROTEIN"/>
    <property type="match status" value="1"/>
</dbReference>
<comment type="caution">
    <text evidence="1">The sequence shown here is derived from an EMBL/GenBank/DDBJ whole genome shotgun (WGS) entry which is preliminary data.</text>
</comment>
<organism evidence="1 2">
    <name type="scientific">Kandleria vitulina DSM 20405</name>
    <dbReference type="NCBI Taxonomy" id="1410657"/>
    <lineage>
        <taxon>Bacteria</taxon>
        <taxon>Bacillati</taxon>
        <taxon>Bacillota</taxon>
        <taxon>Erysipelotrichia</taxon>
        <taxon>Erysipelotrichales</taxon>
        <taxon>Coprobacillaceae</taxon>
        <taxon>Kandleria</taxon>
    </lineage>
</organism>
<evidence type="ECO:0000313" key="1">
    <source>
        <dbReference type="EMBL" id="KRN51122.1"/>
    </source>
</evidence>
<reference evidence="1 2" key="1">
    <citation type="journal article" date="2015" name="Genome Announc.">
        <title>Expanding the biotechnology potential of lactobacilli through comparative genomics of 213 strains and associated genera.</title>
        <authorList>
            <person name="Sun Z."/>
            <person name="Harris H.M."/>
            <person name="McCann A."/>
            <person name="Guo C."/>
            <person name="Argimon S."/>
            <person name="Zhang W."/>
            <person name="Yang X."/>
            <person name="Jeffery I.B."/>
            <person name="Cooney J.C."/>
            <person name="Kagawa T.F."/>
            <person name="Liu W."/>
            <person name="Song Y."/>
            <person name="Salvetti E."/>
            <person name="Wrobel A."/>
            <person name="Rasinkangas P."/>
            <person name="Parkhill J."/>
            <person name="Rea M.C."/>
            <person name="O'Sullivan O."/>
            <person name="Ritari J."/>
            <person name="Douillard F.P."/>
            <person name="Paul Ross R."/>
            <person name="Yang R."/>
            <person name="Briner A.E."/>
            <person name="Felis G.E."/>
            <person name="de Vos W.M."/>
            <person name="Barrangou R."/>
            <person name="Klaenhammer T.R."/>
            <person name="Caufield P.W."/>
            <person name="Cui Y."/>
            <person name="Zhang H."/>
            <person name="O'Toole P.W."/>
        </authorList>
    </citation>
    <scope>NUCLEOTIDE SEQUENCE [LARGE SCALE GENOMIC DNA]</scope>
    <source>
        <strain evidence="1 2">DSM 20405</strain>
    </source>
</reference>
<dbReference type="RefSeq" id="WP_029073093.1">
    <property type="nucleotide sequence ID" value="NZ_JNKN01000004.1"/>
</dbReference>
<gene>
    <name evidence="1" type="ORF">IV49_GL001198</name>
</gene>
<proteinExistence type="predicted"/>
<dbReference type="SUPFAM" id="SSF52540">
    <property type="entry name" value="P-loop containing nucleoside triphosphate hydrolases"/>
    <property type="match status" value="1"/>
</dbReference>